<dbReference type="SUPFAM" id="SSF81665">
    <property type="entry name" value="Calcium ATPase, transmembrane domain M"/>
    <property type="match status" value="1"/>
</dbReference>
<comment type="catalytic activity">
    <reaction evidence="18">
        <text>Ca(2+)(in) + ATP + H2O = Ca(2+)(out) + ADP + phosphate + H(+)</text>
        <dbReference type="Rhea" id="RHEA:18105"/>
        <dbReference type="ChEBI" id="CHEBI:15377"/>
        <dbReference type="ChEBI" id="CHEBI:15378"/>
        <dbReference type="ChEBI" id="CHEBI:29108"/>
        <dbReference type="ChEBI" id="CHEBI:30616"/>
        <dbReference type="ChEBI" id="CHEBI:43474"/>
        <dbReference type="ChEBI" id="CHEBI:456216"/>
        <dbReference type="EC" id="7.2.2.10"/>
    </reaction>
</comment>
<dbReference type="InterPro" id="IPR004014">
    <property type="entry name" value="ATPase_P-typ_cation-transptr_N"/>
</dbReference>
<evidence type="ECO:0000256" key="17">
    <source>
        <dbReference type="ARBA" id="ARBA00023136"/>
    </source>
</evidence>
<evidence type="ECO:0000256" key="7">
    <source>
        <dbReference type="ARBA" id="ARBA00022692"/>
    </source>
</evidence>
<keyword evidence="17 18" id="KW-0472">Membrane</keyword>
<feature type="region of interest" description="Disordered" evidence="19">
    <location>
        <begin position="1"/>
        <end position="24"/>
    </location>
</feature>
<dbReference type="Pfam" id="PF00690">
    <property type="entry name" value="Cation_ATPase_N"/>
    <property type="match status" value="1"/>
</dbReference>
<dbReference type="SFLD" id="SFLDG00002">
    <property type="entry name" value="C1.7:_P-type_atpase_like"/>
    <property type="match status" value="1"/>
</dbReference>
<dbReference type="PRINTS" id="PR00121">
    <property type="entry name" value="NAKATPASE"/>
</dbReference>
<feature type="compositionally biased region" description="Low complexity" evidence="19">
    <location>
        <begin position="1165"/>
        <end position="1180"/>
    </location>
</feature>
<dbReference type="PROSITE" id="PS00154">
    <property type="entry name" value="ATPASE_E1_E2"/>
    <property type="match status" value="1"/>
</dbReference>
<dbReference type="GO" id="GO:0051480">
    <property type="term" value="P:regulation of cytosolic calcium ion concentration"/>
    <property type="evidence" value="ECO:0007669"/>
    <property type="project" value="TreeGrafter"/>
</dbReference>
<evidence type="ECO:0000256" key="4">
    <source>
        <dbReference type="ARBA" id="ARBA00022475"/>
    </source>
</evidence>
<dbReference type="Pfam" id="PF00122">
    <property type="entry name" value="E1-E2_ATPase"/>
    <property type="match status" value="1"/>
</dbReference>
<feature type="transmembrane region" description="Helical" evidence="18">
    <location>
        <begin position="924"/>
        <end position="942"/>
    </location>
</feature>
<evidence type="ECO:0000256" key="15">
    <source>
        <dbReference type="ARBA" id="ARBA00022989"/>
    </source>
</evidence>
<evidence type="ECO:0000256" key="9">
    <source>
        <dbReference type="ARBA" id="ARBA00022741"/>
    </source>
</evidence>
<dbReference type="Pfam" id="PF12424">
    <property type="entry name" value="ATP_Ca_trans_C"/>
    <property type="match status" value="1"/>
</dbReference>
<keyword evidence="10 18" id="KW-0106">Calcium</keyword>
<dbReference type="NCBIfam" id="TIGR01517">
    <property type="entry name" value="ATPase-IIB_Ca"/>
    <property type="match status" value="1"/>
</dbReference>
<dbReference type="InterPro" id="IPR059000">
    <property type="entry name" value="ATPase_P-type_domA"/>
</dbReference>
<keyword evidence="16 18" id="KW-0406">Ion transport</keyword>
<feature type="domain" description="Cation-transporting P-type ATPase N-terminal" evidence="20">
    <location>
        <begin position="47"/>
        <end position="123"/>
    </location>
</feature>
<dbReference type="GO" id="GO:0005516">
    <property type="term" value="F:calmodulin binding"/>
    <property type="evidence" value="ECO:0007669"/>
    <property type="project" value="UniProtKB-KW"/>
</dbReference>
<keyword evidence="21" id="KW-1185">Reference proteome</keyword>
<keyword evidence="5" id="KW-0597">Phosphoprotein</keyword>
<dbReference type="SUPFAM" id="SSF81660">
    <property type="entry name" value="Metal cation-transporting ATPase, ATP-binding domain N"/>
    <property type="match status" value="1"/>
</dbReference>
<dbReference type="Proteomes" id="UP000694851">
    <property type="component" value="Unplaced"/>
</dbReference>
<dbReference type="Pfam" id="PF00689">
    <property type="entry name" value="Cation_ATPase_C"/>
    <property type="match status" value="1"/>
</dbReference>
<dbReference type="SUPFAM" id="SSF56784">
    <property type="entry name" value="HAD-like"/>
    <property type="match status" value="1"/>
</dbReference>
<dbReference type="GO" id="GO:0046872">
    <property type="term" value="F:metal ion binding"/>
    <property type="evidence" value="ECO:0007669"/>
    <property type="project" value="UniProtKB-KW"/>
</dbReference>
<dbReference type="InterPro" id="IPR006068">
    <property type="entry name" value="ATPase_P-typ_cation-transptr_C"/>
</dbReference>
<evidence type="ECO:0000256" key="1">
    <source>
        <dbReference type="ARBA" id="ARBA00004651"/>
    </source>
</evidence>
<dbReference type="CTD" id="491"/>
<keyword evidence="7 18" id="KW-0812">Transmembrane</keyword>
<reference evidence="22" key="1">
    <citation type="submission" date="2025-08" db="UniProtKB">
        <authorList>
            <consortium name="RefSeq"/>
        </authorList>
    </citation>
    <scope>IDENTIFICATION</scope>
    <source>
        <tissue evidence="22">Muscle</tissue>
    </source>
</reference>
<dbReference type="FunFam" id="1.20.1110.10:FF:000008">
    <property type="entry name" value="Calcium-transporting ATPase"/>
    <property type="match status" value="1"/>
</dbReference>
<evidence type="ECO:0000256" key="13">
    <source>
        <dbReference type="ARBA" id="ARBA00022860"/>
    </source>
</evidence>
<evidence type="ECO:0000256" key="18">
    <source>
        <dbReference type="RuleBase" id="RU361146"/>
    </source>
</evidence>
<gene>
    <name evidence="22" type="primary">ATP2B2</name>
</gene>
<dbReference type="SFLD" id="SFLDF00027">
    <property type="entry name" value="p-type_atpase"/>
    <property type="match status" value="1"/>
</dbReference>
<proteinExistence type="inferred from homology"/>
<feature type="region of interest" description="Disordered" evidence="19">
    <location>
        <begin position="296"/>
        <end position="347"/>
    </location>
</feature>
<dbReference type="InterPro" id="IPR018303">
    <property type="entry name" value="ATPase_P-typ_P_site"/>
</dbReference>
<feature type="transmembrane region" description="Helical" evidence="18">
    <location>
        <begin position="1000"/>
        <end position="1020"/>
    </location>
</feature>
<dbReference type="SUPFAM" id="SSF81653">
    <property type="entry name" value="Calcium ATPase, transduction domain A"/>
    <property type="match status" value="1"/>
</dbReference>
<dbReference type="InterPro" id="IPR001757">
    <property type="entry name" value="P_typ_ATPase"/>
</dbReference>
<evidence type="ECO:0000256" key="6">
    <source>
        <dbReference type="ARBA" id="ARBA00022568"/>
    </source>
</evidence>
<dbReference type="OrthoDB" id="116380at2759"/>
<keyword evidence="9 18" id="KW-0547">Nucleotide-binding</keyword>
<dbReference type="InterPro" id="IPR036412">
    <property type="entry name" value="HAD-like_sf"/>
</dbReference>
<dbReference type="GO" id="GO:0030165">
    <property type="term" value="F:PDZ domain binding"/>
    <property type="evidence" value="ECO:0007669"/>
    <property type="project" value="TreeGrafter"/>
</dbReference>
<dbReference type="InterPro" id="IPR023299">
    <property type="entry name" value="ATPase_P-typ_cyto_dom_N"/>
</dbReference>
<dbReference type="GO" id="GO:0005524">
    <property type="term" value="F:ATP binding"/>
    <property type="evidence" value="ECO:0007669"/>
    <property type="project" value="UniProtKB-KW"/>
</dbReference>
<dbReference type="SMART" id="SM00831">
    <property type="entry name" value="Cation_ATPase_N"/>
    <property type="match status" value="1"/>
</dbReference>
<evidence type="ECO:0000256" key="16">
    <source>
        <dbReference type="ARBA" id="ARBA00023065"/>
    </source>
</evidence>
<comment type="caution">
    <text evidence="18">Lacks conserved residue(s) required for the propagation of feature annotation.</text>
</comment>
<feature type="compositionally biased region" description="Basic and acidic residues" evidence="19">
    <location>
        <begin position="296"/>
        <end position="305"/>
    </location>
</feature>
<dbReference type="Gene3D" id="3.40.50.1000">
    <property type="entry name" value="HAD superfamily/HAD-like"/>
    <property type="match status" value="1"/>
</dbReference>
<dbReference type="InterPro" id="IPR023214">
    <property type="entry name" value="HAD_sf"/>
</dbReference>
<evidence type="ECO:0000256" key="10">
    <source>
        <dbReference type="ARBA" id="ARBA00022837"/>
    </source>
</evidence>
<dbReference type="PRINTS" id="PR00119">
    <property type="entry name" value="CATATPASE"/>
</dbReference>
<dbReference type="FunFam" id="3.40.1110.10:FF:000032">
    <property type="entry name" value="Calcium-transporting ATPase"/>
    <property type="match status" value="1"/>
</dbReference>
<evidence type="ECO:0000256" key="2">
    <source>
        <dbReference type="ARBA" id="ARBA00006124"/>
    </source>
</evidence>
<dbReference type="InterPro" id="IPR022141">
    <property type="entry name" value="ATP_Ca_trans_C"/>
</dbReference>
<dbReference type="GO" id="GO:0016887">
    <property type="term" value="F:ATP hydrolysis activity"/>
    <property type="evidence" value="ECO:0007669"/>
    <property type="project" value="InterPro"/>
</dbReference>
<dbReference type="GO" id="GO:0098839">
    <property type="term" value="C:postsynaptic density membrane"/>
    <property type="evidence" value="ECO:0007669"/>
    <property type="project" value="TreeGrafter"/>
</dbReference>
<dbReference type="Pfam" id="PF13246">
    <property type="entry name" value="Cation_ATPase"/>
    <property type="match status" value="1"/>
</dbReference>
<keyword evidence="8" id="KW-0479">Metal-binding</keyword>
<feature type="transmembrane region" description="Helical" evidence="18">
    <location>
        <begin position="1032"/>
        <end position="1053"/>
    </location>
</feature>
<feature type="transmembrane region" description="Helical" evidence="18">
    <location>
        <begin position="98"/>
        <end position="121"/>
    </location>
</feature>
<dbReference type="RefSeq" id="XP_019506632.1">
    <property type="nucleotide sequence ID" value="XM_019651087.1"/>
</dbReference>
<dbReference type="Gene3D" id="1.20.1110.10">
    <property type="entry name" value="Calcium-transporting ATPase, transmembrane domain"/>
    <property type="match status" value="3"/>
</dbReference>
<dbReference type="GeneID" id="109387285"/>
<dbReference type="FunFam" id="1.20.1110.10:FF:000002">
    <property type="entry name" value="Calcium-transporting ATPase"/>
    <property type="match status" value="1"/>
</dbReference>
<dbReference type="Gene3D" id="3.40.1110.10">
    <property type="entry name" value="Calcium-transporting ATPase, cytoplasmic domain N"/>
    <property type="match status" value="1"/>
</dbReference>
<accession>A0A8B7RZZ2</accession>
<feature type="transmembrane region" description="Helical" evidence="18">
    <location>
        <begin position="151"/>
        <end position="170"/>
    </location>
</feature>
<organism evidence="21 22">
    <name type="scientific">Hipposideros armiger</name>
    <name type="common">Great Himalayan leaf-nosed bat</name>
    <dbReference type="NCBI Taxonomy" id="186990"/>
    <lineage>
        <taxon>Eukaryota</taxon>
        <taxon>Metazoa</taxon>
        <taxon>Chordata</taxon>
        <taxon>Craniata</taxon>
        <taxon>Vertebrata</taxon>
        <taxon>Euteleostomi</taxon>
        <taxon>Mammalia</taxon>
        <taxon>Eutheria</taxon>
        <taxon>Laurasiatheria</taxon>
        <taxon>Chiroptera</taxon>
        <taxon>Yinpterochiroptera</taxon>
        <taxon>Rhinolophoidea</taxon>
        <taxon>Hipposideridae</taxon>
        <taxon>Hipposideros</taxon>
    </lineage>
</organism>
<evidence type="ECO:0000256" key="11">
    <source>
        <dbReference type="ARBA" id="ARBA00022840"/>
    </source>
</evidence>
<feature type="transmembrane region" description="Helical" evidence="18">
    <location>
        <begin position="412"/>
        <end position="438"/>
    </location>
</feature>
<sequence length="1212" mass="134056">MGDMTNSDFYSKNQRNESSHGGEFGCTMEELRSLMELRGTEAVVKIKETYGDTEAICRRLKTSPIEGLPGTASDLEKRKQIFGQNFIPPKKPKTFLQLVWEALQDVTLIILEIAAIISLGLSFYHPPGESSEGCAAAQAGAEDEGEAEAGWIEGAAILLSVICVVLVTAFNDWSKEKQFRGLQSRIEQEQKFTVVRANQVVQIPVAEIVVGDIAQIKYGDLLPADGLFIQGNDLKIDESSLTGESDQVRKSVDKDPMLLSGTHVMEGSGRMVVTAVGVNSQTGIIFTLLGAGGEEEEKKDKKGKMQDGTVDASQSKAKQQDGAAAMEMQPLKSAEGGDADDKKKANMHKKEKSVLQGKLTKLAVQIGKAGLVMSAITVIILVLYFTVDTFVVNKKPWLPECTPVYVQYFVKFFIIGVTVLVVAVPEGLPLAVTISLAYSVKKMMKDNNLVRHLDACETMGNATAICSDKTGTLTTNRMTVVQAYIGDVHYKEVPDPSSINAKTMELLVNAIAINSAYTTKILPPEKEGALPRQVGNKTECGLLGFVLDLKQDYEPVRSQMPEEKLYKVYTFNSVRKSMSTVIKLPDESFRMYSKGASEIVLKKCCKILDGSGEPRVFRPRDRDEMVKKVIEPMACDGLRTICVAYRDFPSNPEPDWDNENDILNELTCICVVGIEDPVRPEVPEAIRKCQRAGITVRMVTGDNINTARAIAIKCGIIHPGEDFLCLEGKEFNRRIRNEKGEIEQERIDKIWPKLRVLARSSPTDKHTLVKGIIDSTHTEQRQVVAVTGDGTNDGPALKKADVGFAMGIAGTDVAKEASDIILTDDNFSSIVKAVMWGRNVYDSISKFLQFQLTVNVVAVIVAFTGACITQDSPLKAVQMLWVNLIMDTFASLALATEPPTESLLLRKPYGRNKPLISRTMMKNILGHAVYQLTLIFTLLFVGEKMFQIDSGRNAPLHSPPSEHYTIIFNTFVMMQLFNEINARKIHGERNVFDGIFRNPIFCTIVLGTFAIQIVIVQFGGKPFSCAPLQLDQWLWCIFIGLGELVWGQVIATIPTSRLKFLKEAGRLTQKEEIPEEELNEDVEEIDHAERELRRGQILWFRGLNRIQTQIRVVKAFRSSLYEGLEKPESRTSIHNFMAHPEFRIEDSQPHIPLIDDTDLEEDAALKQNSSPPSSLNKNNSAIDSGINLTTDTSKSATSSSPGSPIHSLETSL</sequence>
<dbReference type="InterPro" id="IPR008250">
    <property type="entry name" value="ATPase_P-typ_transduc_dom_A_sf"/>
</dbReference>
<evidence type="ECO:0000259" key="20">
    <source>
        <dbReference type="SMART" id="SM00831"/>
    </source>
</evidence>
<keyword evidence="3 18" id="KW-0813">Transport</keyword>
<keyword evidence="14" id="KW-1278">Translocase</keyword>
<evidence type="ECO:0000313" key="21">
    <source>
        <dbReference type="Proteomes" id="UP000694851"/>
    </source>
</evidence>
<name>A0A8B7RZZ2_HIPAR</name>
<keyword evidence="15 18" id="KW-1133">Transmembrane helix</keyword>
<dbReference type="InterPro" id="IPR044492">
    <property type="entry name" value="P_typ_ATPase_HD_dom"/>
</dbReference>
<dbReference type="PANTHER" id="PTHR24093:SF377">
    <property type="entry name" value="PLASMA MEMBRANE CALCIUM-TRANSPORTING ATPASE 2"/>
    <property type="match status" value="1"/>
</dbReference>
<keyword evidence="12" id="KW-0460">Magnesium</keyword>
<feature type="transmembrane region" description="Helical" evidence="18">
    <location>
        <begin position="371"/>
        <end position="392"/>
    </location>
</feature>
<evidence type="ECO:0000256" key="3">
    <source>
        <dbReference type="ARBA" id="ARBA00022448"/>
    </source>
</evidence>
<protein>
    <recommendedName>
        <fullName evidence="18">Calcium-transporting ATPase</fullName>
        <ecNumber evidence="18">7.2.2.10</ecNumber>
    </recommendedName>
</protein>
<evidence type="ECO:0000256" key="8">
    <source>
        <dbReference type="ARBA" id="ARBA00022723"/>
    </source>
</evidence>
<evidence type="ECO:0000256" key="14">
    <source>
        <dbReference type="ARBA" id="ARBA00022967"/>
    </source>
</evidence>
<dbReference type="SFLD" id="SFLDS00003">
    <property type="entry name" value="Haloacid_Dehalogenase"/>
    <property type="match status" value="1"/>
</dbReference>
<dbReference type="InterPro" id="IPR023298">
    <property type="entry name" value="ATPase_P-typ_TM_dom_sf"/>
</dbReference>
<evidence type="ECO:0000313" key="22">
    <source>
        <dbReference type="RefSeq" id="XP_019506632.1"/>
    </source>
</evidence>
<feature type="compositionally biased region" description="Low complexity" evidence="19">
    <location>
        <begin position="1189"/>
        <end position="1203"/>
    </location>
</feature>
<evidence type="ECO:0000256" key="5">
    <source>
        <dbReference type="ARBA" id="ARBA00022553"/>
    </source>
</evidence>
<keyword evidence="11 18" id="KW-0067">ATP-binding</keyword>
<evidence type="ECO:0000256" key="12">
    <source>
        <dbReference type="ARBA" id="ARBA00022842"/>
    </source>
</evidence>
<dbReference type="FunFam" id="2.70.150.10:FF:000001">
    <property type="entry name" value="Calcium-transporting ATPase"/>
    <property type="match status" value="1"/>
</dbReference>
<keyword evidence="6 18" id="KW-0109">Calcium transport</keyword>
<dbReference type="PANTHER" id="PTHR24093">
    <property type="entry name" value="CATION TRANSPORTING ATPASE"/>
    <property type="match status" value="1"/>
</dbReference>
<comment type="similarity">
    <text evidence="2 18">Belongs to the cation transport ATPase (P-type) (TC 3.A.3) family. Type IIB subfamily.</text>
</comment>
<comment type="function">
    <text evidence="18">Catalyzes the hydrolysis of ATP coupled with the transport of calcium.</text>
</comment>
<dbReference type="FunFam" id="3.40.50.1000:FF:000007">
    <property type="entry name" value="Calcium-transporting ATPase"/>
    <property type="match status" value="1"/>
</dbReference>
<evidence type="ECO:0000256" key="19">
    <source>
        <dbReference type="SAM" id="MobiDB-lite"/>
    </source>
</evidence>
<comment type="subcellular location">
    <subcellularLocation>
        <location evidence="1">Cell membrane</location>
        <topology evidence="1">Multi-pass membrane protein</topology>
    </subcellularLocation>
    <subcellularLocation>
        <location evidence="18">Membrane</location>
        <topology evidence="18">Multi-pass membrane protein</topology>
    </subcellularLocation>
</comment>
<feature type="region of interest" description="Disordered" evidence="19">
    <location>
        <begin position="1163"/>
        <end position="1212"/>
    </location>
</feature>
<dbReference type="FunFam" id="1.20.1110.10:FF:000001">
    <property type="entry name" value="Calcium-transporting ATPase"/>
    <property type="match status" value="1"/>
</dbReference>
<feature type="compositionally biased region" description="Polar residues" evidence="19">
    <location>
        <begin position="1"/>
        <end position="13"/>
    </location>
</feature>
<dbReference type="EC" id="7.2.2.10" evidence="18"/>
<dbReference type="AlphaFoldDB" id="A0A8B7RZZ2"/>
<dbReference type="Pfam" id="PF08282">
    <property type="entry name" value="Hydrolase_3"/>
    <property type="match status" value="1"/>
</dbReference>
<keyword evidence="4" id="KW-1003">Cell membrane</keyword>
<dbReference type="InterPro" id="IPR006408">
    <property type="entry name" value="P-type_ATPase_IIB"/>
</dbReference>
<dbReference type="GO" id="GO:0098978">
    <property type="term" value="C:glutamatergic synapse"/>
    <property type="evidence" value="ECO:0007669"/>
    <property type="project" value="UniProtKB-ARBA"/>
</dbReference>
<dbReference type="GO" id="GO:0005388">
    <property type="term" value="F:P-type calcium transporter activity"/>
    <property type="evidence" value="ECO:0007669"/>
    <property type="project" value="UniProtKB-EC"/>
</dbReference>
<dbReference type="Gene3D" id="2.70.150.10">
    <property type="entry name" value="Calcium-transporting ATPase, cytoplasmic transduction domain A"/>
    <property type="match status" value="1"/>
</dbReference>
<keyword evidence="13" id="KW-0112">Calmodulin-binding</keyword>
<dbReference type="NCBIfam" id="TIGR01494">
    <property type="entry name" value="ATPase_P-type"/>
    <property type="match status" value="3"/>
</dbReference>
<dbReference type="CDD" id="cd02081">
    <property type="entry name" value="P-type_ATPase_Ca_PMCA-like"/>
    <property type="match status" value="1"/>
</dbReference>